<dbReference type="PANTHER" id="PTHR43467">
    <property type="entry name" value="COBALT-PRECORRIN-2 C(20)-METHYLTRANSFERASE"/>
    <property type="match status" value="1"/>
</dbReference>
<evidence type="ECO:0000256" key="5">
    <source>
        <dbReference type="ARBA" id="ARBA00022679"/>
    </source>
</evidence>
<dbReference type="InterPro" id="IPR035996">
    <property type="entry name" value="4pyrrol_Methylase_sf"/>
</dbReference>
<dbReference type="EC" id="2.1.1.130" evidence="9"/>
<dbReference type="GO" id="GO:0030788">
    <property type="term" value="F:precorrin-2 C20-methyltransferase activity"/>
    <property type="evidence" value="ECO:0007669"/>
    <property type="project" value="UniProtKB-EC"/>
</dbReference>
<evidence type="ECO:0000259" key="8">
    <source>
        <dbReference type="Pfam" id="PF00590"/>
    </source>
</evidence>
<dbReference type="OrthoDB" id="9804789at2"/>
<dbReference type="CDD" id="cd11645">
    <property type="entry name" value="Precorrin_2_C20_MT"/>
    <property type="match status" value="1"/>
</dbReference>
<dbReference type="Gene3D" id="3.40.1010.10">
    <property type="entry name" value="Cobalt-precorrin-4 Transmethylase, Domain 1"/>
    <property type="match status" value="1"/>
</dbReference>
<evidence type="ECO:0000256" key="3">
    <source>
        <dbReference type="ARBA" id="ARBA00022573"/>
    </source>
</evidence>
<evidence type="ECO:0000256" key="6">
    <source>
        <dbReference type="ARBA" id="ARBA00022691"/>
    </source>
</evidence>
<gene>
    <name evidence="9" type="primary">cobI</name>
    <name evidence="9" type="ORF">FZ040_10385</name>
</gene>
<dbReference type="Proteomes" id="UP000323646">
    <property type="component" value="Unassembled WGS sequence"/>
</dbReference>
<dbReference type="UniPathway" id="UPA00148"/>
<dbReference type="NCBIfam" id="TIGR01467">
    <property type="entry name" value="cobI_cbiL"/>
    <property type="match status" value="1"/>
</dbReference>
<evidence type="ECO:0000256" key="7">
    <source>
        <dbReference type="PIRNR" id="PIRNR036427"/>
    </source>
</evidence>
<dbReference type="PANTHER" id="PTHR43467:SF2">
    <property type="entry name" value="COBALT-PRECORRIN-2 C(20)-METHYLTRANSFERASE"/>
    <property type="match status" value="1"/>
</dbReference>
<accession>A0A5D6VYY1</accession>
<reference evidence="9 10" key="1">
    <citation type="submission" date="2019-08" db="EMBL/GenBank/DDBJ databases">
        <title>Selenomonas sp. mPRGC5 and Selenomonas sp. mPRGC8 isolated from ruminal fluid of dairy goat (Capra hircus).</title>
        <authorList>
            <person name="Poothong S."/>
            <person name="Nuengjamnong C."/>
            <person name="Tanasupawat S."/>
        </authorList>
    </citation>
    <scope>NUCLEOTIDE SEQUENCE [LARGE SCALE GENOMIC DNA]</scope>
    <source>
        <strain evidence="10">mPRGC5</strain>
    </source>
</reference>
<sequence length="233" mass="25845">MRGIFYGIGVGPGDPELLTVKAIRAIEKVDVLIAPKTEKKDGSVALSIAKPYLKDDVEIVYQVFPMVKGFAENSTEAWEQNKKEILELLEAGKNVAFLTLGDPMFYSTYIYVYRLLEHEDIEIQTIPGIPAFAAIGSLMGYPIVEGDDVLSIVPATAPPEKVEKAVQAADNVVLMKVYKNFDEVTDMLARNDMAKQAVLVSRAGLPNEKIIRDIEEHKGEKLNYLSTILTRKN</sequence>
<evidence type="ECO:0000256" key="2">
    <source>
        <dbReference type="ARBA" id="ARBA00005879"/>
    </source>
</evidence>
<protein>
    <submittedName>
        <fullName evidence="9">Precorrin-2 C(20)-methyltransferase</fullName>
        <ecNumber evidence="9">2.1.1.130</ecNumber>
    </submittedName>
</protein>
<feature type="domain" description="Tetrapyrrole methylase" evidence="8">
    <location>
        <begin position="5"/>
        <end position="212"/>
    </location>
</feature>
<evidence type="ECO:0000256" key="4">
    <source>
        <dbReference type="ARBA" id="ARBA00022603"/>
    </source>
</evidence>
<dbReference type="InterPro" id="IPR006364">
    <property type="entry name" value="CobI/CbiL/CobIJ_dom"/>
</dbReference>
<dbReference type="Gene3D" id="3.30.950.10">
    <property type="entry name" value="Methyltransferase, Cobalt-precorrin-4 Transmethylase, Domain 2"/>
    <property type="match status" value="1"/>
</dbReference>
<keyword evidence="6" id="KW-0949">S-adenosyl-L-methionine</keyword>
<comment type="caution">
    <text evidence="9">The sequence shown here is derived from an EMBL/GenBank/DDBJ whole genome shotgun (WGS) entry which is preliminary data.</text>
</comment>
<dbReference type="GO" id="GO:0032259">
    <property type="term" value="P:methylation"/>
    <property type="evidence" value="ECO:0007669"/>
    <property type="project" value="UniProtKB-KW"/>
</dbReference>
<dbReference type="InterPro" id="IPR012382">
    <property type="entry name" value="CobI/CbiL"/>
</dbReference>
<dbReference type="GO" id="GO:0009236">
    <property type="term" value="P:cobalamin biosynthetic process"/>
    <property type="evidence" value="ECO:0007669"/>
    <property type="project" value="UniProtKB-UniRule"/>
</dbReference>
<dbReference type="RefSeq" id="WP_149171922.1">
    <property type="nucleotide sequence ID" value="NZ_VTOY01000009.1"/>
</dbReference>
<dbReference type="InterPro" id="IPR000878">
    <property type="entry name" value="4pyrrol_Mease"/>
</dbReference>
<name>A0A5D6VYY1_9FIRM</name>
<dbReference type="PIRSF" id="PIRSF036427">
    <property type="entry name" value="Precrrn-2_mtase"/>
    <property type="match status" value="1"/>
</dbReference>
<evidence type="ECO:0000313" key="10">
    <source>
        <dbReference type="Proteomes" id="UP000323646"/>
    </source>
</evidence>
<keyword evidence="4 9" id="KW-0489">Methyltransferase</keyword>
<dbReference type="EMBL" id="VTOY01000009">
    <property type="protein sequence ID" value="TYZ21413.1"/>
    <property type="molecule type" value="Genomic_DNA"/>
</dbReference>
<comment type="similarity">
    <text evidence="2 7">Belongs to the precorrin methyltransferase family.</text>
</comment>
<keyword evidence="10" id="KW-1185">Reference proteome</keyword>
<dbReference type="Pfam" id="PF00590">
    <property type="entry name" value="TP_methylase"/>
    <property type="match status" value="1"/>
</dbReference>
<dbReference type="AlphaFoldDB" id="A0A5D6VYY1"/>
<dbReference type="InterPro" id="IPR014776">
    <property type="entry name" value="4pyrrole_Mease_sub2"/>
</dbReference>
<dbReference type="InterPro" id="IPR014777">
    <property type="entry name" value="4pyrrole_Mease_sub1"/>
</dbReference>
<comment type="pathway">
    <text evidence="1">Cofactor biosynthesis; adenosylcobalamin biosynthesis.</text>
</comment>
<evidence type="ECO:0000256" key="1">
    <source>
        <dbReference type="ARBA" id="ARBA00004953"/>
    </source>
</evidence>
<evidence type="ECO:0000313" key="9">
    <source>
        <dbReference type="EMBL" id="TYZ21413.1"/>
    </source>
</evidence>
<dbReference type="SUPFAM" id="SSF53790">
    <property type="entry name" value="Tetrapyrrole methylase"/>
    <property type="match status" value="1"/>
</dbReference>
<organism evidence="9 10">
    <name type="scientific">Selenomonas ruminis</name>
    <dbReference type="NCBI Taxonomy" id="2593411"/>
    <lineage>
        <taxon>Bacteria</taxon>
        <taxon>Bacillati</taxon>
        <taxon>Bacillota</taxon>
        <taxon>Negativicutes</taxon>
        <taxon>Selenomonadales</taxon>
        <taxon>Selenomonadaceae</taxon>
        <taxon>Selenomonas</taxon>
    </lineage>
</organism>
<proteinExistence type="inferred from homology"/>
<keyword evidence="5 9" id="KW-0808">Transferase</keyword>
<keyword evidence="3" id="KW-0169">Cobalamin biosynthesis</keyword>